<evidence type="ECO:0000313" key="1">
    <source>
        <dbReference type="EMBL" id="KKN35009.1"/>
    </source>
</evidence>
<dbReference type="InterPro" id="IPR029044">
    <property type="entry name" value="Nucleotide-diphossugar_trans"/>
</dbReference>
<dbReference type="InterPro" id="IPR003329">
    <property type="entry name" value="Cytidylyl_trans"/>
</dbReference>
<dbReference type="Gene3D" id="3.90.550.10">
    <property type="entry name" value="Spore Coat Polysaccharide Biosynthesis Protein SpsA, Chain A"/>
    <property type="match status" value="1"/>
</dbReference>
<dbReference type="PANTHER" id="PTHR42866:SF1">
    <property type="entry name" value="SPORE COAT POLYSACCHARIDE BIOSYNTHESIS PROTEIN SPSF"/>
    <property type="match status" value="1"/>
</dbReference>
<evidence type="ECO:0008006" key="2">
    <source>
        <dbReference type="Google" id="ProtNLM"/>
    </source>
</evidence>
<sequence>MGSTRLPGKVMKKILGKPLIGYLIDRLKVCTEITRIVVAIPERDLDSSLGRYLKTRNVDISIGPEDDVARRFSIALKDFPCEHFVRICADSPLMDPREIDRLVRAHKKINDVSLTSQNSISGLKPEVVCTKTFLNAVPLMDTEEREHVTLYFYRLTSLVVDTRRDFQRIKRIIESMDRPHTDYGAAECLGLLQLA</sequence>
<dbReference type="GO" id="GO:0005829">
    <property type="term" value="C:cytosol"/>
    <property type="evidence" value="ECO:0007669"/>
    <property type="project" value="TreeGrafter"/>
</dbReference>
<dbReference type="EMBL" id="LAZR01002069">
    <property type="protein sequence ID" value="KKN35009.1"/>
    <property type="molecule type" value="Genomic_DNA"/>
</dbReference>
<dbReference type="Pfam" id="PF02348">
    <property type="entry name" value="CTP_transf_3"/>
    <property type="match status" value="1"/>
</dbReference>
<dbReference type="AlphaFoldDB" id="A0A0F9PXQ0"/>
<comment type="caution">
    <text evidence="1">The sequence shown here is derived from an EMBL/GenBank/DDBJ whole genome shotgun (WGS) entry which is preliminary data.</text>
</comment>
<protein>
    <recommendedName>
        <fullName evidence="2">MobA-like NTP transferase domain-containing protein</fullName>
    </recommendedName>
</protein>
<name>A0A0F9PXQ0_9ZZZZ</name>
<accession>A0A0F9PXQ0</accession>
<organism evidence="1">
    <name type="scientific">marine sediment metagenome</name>
    <dbReference type="NCBI Taxonomy" id="412755"/>
    <lineage>
        <taxon>unclassified sequences</taxon>
        <taxon>metagenomes</taxon>
        <taxon>ecological metagenomes</taxon>
    </lineage>
</organism>
<gene>
    <name evidence="1" type="ORF">LCGC14_0787990</name>
</gene>
<dbReference type="PANTHER" id="PTHR42866">
    <property type="entry name" value="3-DEOXY-MANNO-OCTULOSONATE CYTIDYLYLTRANSFERASE"/>
    <property type="match status" value="1"/>
</dbReference>
<proteinExistence type="predicted"/>
<reference evidence="1" key="1">
    <citation type="journal article" date="2015" name="Nature">
        <title>Complex archaea that bridge the gap between prokaryotes and eukaryotes.</title>
        <authorList>
            <person name="Spang A."/>
            <person name="Saw J.H."/>
            <person name="Jorgensen S.L."/>
            <person name="Zaremba-Niedzwiedzka K."/>
            <person name="Martijn J."/>
            <person name="Lind A.E."/>
            <person name="van Eijk R."/>
            <person name="Schleper C."/>
            <person name="Guy L."/>
            <person name="Ettema T.J."/>
        </authorList>
    </citation>
    <scope>NUCLEOTIDE SEQUENCE</scope>
</reference>
<dbReference type="SUPFAM" id="SSF53448">
    <property type="entry name" value="Nucleotide-diphospho-sugar transferases"/>
    <property type="match status" value="1"/>
</dbReference>